<dbReference type="STRING" id="1703770.AMJ39_00640"/>
<accession>A0A0S7WVS5</accession>
<reference evidence="7 8" key="1">
    <citation type="journal article" date="2015" name="Microbiome">
        <title>Genomic resolution of linkages in carbon, nitrogen, and sulfur cycling among widespread estuary sediment bacteria.</title>
        <authorList>
            <person name="Baker B.J."/>
            <person name="Lazar C.S."/>
            <person name="Teske A.P."/>
            <person name="Dick G.J."/>
        </authorList>
    </citation>
    <scope>NUCLEOTIDE SEQUENCE [LARGE SCALE GENOMIC DNA]</scope>
    <source>
        <strain evidence="7">DG_24</strain>
    </source>
</reference>
<dbReference type="FunFam" id="3.30.1390.20:FF:000001">
    <property type="entry name" value="50S ribosomal protein L30"/>
    <property type="match status" value="1"/>
</dbReference>
<dbReference type="AlphaFoldDB" id="A0A0S7WVS5"/>
<comment type="similarity">
    <text evidence="1">Belongs to the universal ribosomal protein uL30 family.</text>
</comment>
<dbReference type="EMBL" id="LIZS01000004">
    <property type="protein sequence ID" value="KPJ54288.1"/>
    <property type="molecule type" value="Genomic_DNA"/>
</dbReference>
<protein>
    <recommendedName>
        <fullName evidence="5">50S ribosomal protein L30</fullName>
    </recommendedName>
</protein>
<dbReference type="PATRIC" id="fig|1703770.3.peg.201"/>
<dbReference type="Gene3D" id="3.30.1390.20">
    <property type="entry name" value="Ribosomal protein L30, ferredoxin-like fold domain"/>
    <property type="match status" value="1"/>
</dbReference>
<evidence type="ECO:0000256" key="5">
    <source>
        <dbReference type="ARBA" id="ARBA00035492"/>
    </source>
</evidence>
<dbReference type="PANTHER" id="PTHR15892:SF2">
    <property type="entry name" value="LARGE RIBOSOMAL SUBUNIT PROTEIN UL30M"/>
    <property type="match status" value="1"/>
</dbReference>
<dbReference type="PANTHER" id="PTHR15892">
    <property type="entry name" value="MITOCHONDRIAL RIBOSOMAL PROTEIN L30"/>
    <property type="match status" value="1"/>
</dbReference>
<dbReference type="InterPro" id="IPR036919">
    <property type="entry name" value="Ribo_uL30_ferredoxin-like_sf"/>
</dbReference>
<evidence type="ECO:0000313" key="7">
    <source>
        <dbReference type="EMBL" id="KPJ54288.1"/>
    </source>
</evidence>
<dbReference type="Proteomes" id="UP000052008">
    <property type="component" value="Unassembled WGS sequence"/>
</dbReference>
<proteinExistence type="inferred from homology"/>
<dbReference type="Pfam" id="PF00327">
    <property type="entry name" value="Ribosomal_L30"/>
    <property type="match status" value="1"/>
</dbReference>
<dbReference type="InterPro" id="IPR016082">
    <property type="entry name" value="Ribosomal_uL30_ferredoxin-like"/>
</dbReference>
<sequence length="62" mass="7069">MTGGGRLRITQRRSAIGRRYDQKRTLKALGITKLQQTVVHEDTPAIRGMIKKIEHLLEVEEA</sequence>
<dbReference type="GO" id="GO:0022625">
    <property type="term" value="C:cytosolic large ribosomal subunit"/>
    <property type="evidence" value="ECO:0007669"/>
    <property type="project" value="TreeGrafter"/>
</dbReference>
<keyword evidence="3 7" id="KW-0689">Ribosomal protein</keyword>
<organism evidence="7 8">
    <name type="scientific">candidate division TA06 bacterium DG_24</name>
    <dbReference type="NCBI Taxonomy" id="1703770"/>
    <lineage>
        <taxon>Bacteria</taxon>
        <taxon>Bacteria division TA06</taxon>
    </lineage>
</organism>
<keyword evidence="4" id="KW-0687">Ribonucleoprotein</keyword>
<feature type="domain" description="Large ribosomal subunit protein uL30-like ferredoxin-like fold" evidence="6">
    <location>
        <begin position="7"/>
        <end position="56"/>
    </location>
</feature>
<dbReference type="GO" id="GO:0006412">
    <property type="term" value="P:translation"/>
    <property type="evidence" value="ECO:0007669"/>
    <property type="project" value="InterPro"/>
</dbReference>
<comment type="caution">
    <text evidence="7">The sequence shown here is derived from an EMBL/GenBank/DDBJ whole genome shotgun (WGS) entry which is preliminary data.</text>
</comment>
<comment type="subunit">
    <text evidence="2">Part of the 50S ribosomal subunit.</text>
</comment>
<dbReference type="HAMAP" id="MF_01371_B">
    <property type="entry name" value="Ribosomal_uL30_B"/>
    <property type="match status" value="1"/>
</dbReference>
<dbReference type="InterPro" id="IPR005996">
    <property type="entry name" value="Ribosomal_uL30_bac-type"/>
</dbReference>
<evidence type="ECO:0000256" key="1">
    <source>
        <dbReference type="ARBA" id="ARBA00007594"/>
    </source>
</evidence>
<name>A0A0S7WVS5_UNCT6</name>
<dbReference type="CDD" id="cd01658">
    <property type="entry name" value="Ribosomal_L30"/>
    <property type="match status" value="1"/>
</dbReference>
<dbReference type="GO" id="GO:0003735">
    <property type="term" value="F:structural constituent of ribosome"/>
    <property type="evidence" value="ECO:0007669"/>
    <property type="project" value="InterPro"/>
</dbReference>
<dbReference type="PIRSF" id="PIRSF002211">
    <property type="entry name" value="Ribosomal_L30_bac-type"/>
    <property type="match status" value="1"/>
</dbReference>
<evidence type="ECO:0000259" key="6">
    <source>
        <dbReference type="Pfam" id="PF00327"/>
    </source>
</evidence>
<evidence type="ECO:0000256" key="4">
    <source>
        <dbReference type="ARBA" id="ARBA00023274"/>
    </source>
</evidence>
<evidence type="ECO:0000256" key="2">
    <source>
        <dbReference type="ARBA" id="ARBA00011838"/>
    </source>
</evidence>
<evidence type="ECO:0000256" key="3">
    <source>
        <dbReference type="ARBA" id="ARBA00022980"/>
    </source>
</evidence>
<dbReference type="NCBIfam" id="TIGR01308">
    <property type="entry name" value="rpmD_bact"/>
    <property type="match status" value="1"/>
</dbReference>
<evidence type="ECO:0000313" key="8">
    <source>
        <dbReference type="Proteomes" id="UP000052008"/>
    </source>
</evidence>
<dbReference type="SUPFAM" id="SSF55129">
    <property type="entry name" value="Ribosomal protein L30p/L7e"/>
    <property type="match status" value="1"/>
</dbReference>
<gene>
    <name evidence="7" type="ORF">AMJ39_00640</name>
</gene>